<dbReference type="PROSITE" id="PS50956">
    <property type="entry name" value="HTH_ASNC_2"/>
    <property type="match status" value="1"/>
</dbReference>
<keyword evidence="6" id="KW-1185">Reference proteome</keyword>
<evidence type="ECO:0000313" key="6">
    <source>
        <dbReference type="Proteomes" id="UP001597295"/>
    </source>
</evidence>
<keyword evidence="2" id="KW-0238">DNA-binding</keyword>
<keyword evidence="3" id="KW-0804">Transcription</keyword>
<feature type="domain" description="HTH asnC-type" evidence="4">
    <location>
        <begin position="1"/>
        <end position="62"/>
    </location>
</feature>
<dbReference type="PROSITE" id="PS00519">
    <property type="entry name" value="HTH_ASNC_1"/>
    <property type="match status" value="1"/>
</dbReference>
<dbReference type="InterPro" id="IPR011008">
    <property type="entry name" value="Dimeric_a/b-barrel"/>
</dbReference>
<protein>
    <submittedName>
        <fullName evidence="5">Lrp/AsnC family transcriptional regulator</fullName>
    </submittedName>
</protein>
<gene>
    <name evidence="5" type="ORF">ACFSM5_20415</name>
</gene>
<evidence type="ECO:0000313" key="5">
    <source>
        <dbReference type="EMBL" id="MFD2265279.1"/>
    </source>
</evidence>
<dbReference type="InterPro" id="IPR000485">
    <property type="entry name" value="AsnC-type_HTH_dom"/>
</dbReference>
<dbReference type="InterPro" id="IPR019885">
    <property type="entry name" value="Tscrpt_reg_HTH_AsnC-type_CS"/>
</dbReference>
<sequence>MDLIDRKLLSLLQRDAGQTYAELAQQLNLSAPALHDRVKKLKAKGVLKRTTVELDAKALGHAITAMVHVDTEGWHTAEVAEALSKNGRVEEIHCVSGDTCFILKVRSATTEALEDVLHEIKHLPGVKQTNSYVVLRTYLERGPDPLIVD</sequence>
<dbReference type="Gene3D" id="3.30.70.920">
    <property type="match status" value="1"/>
</dbReference>
<dbReference type="InterPro" id="IPR011991">
    <property type="entry name" value="ArsR-like_HTH"/>
</dbReference>
<dbReference type="SUPFAM" id="SSF54909">
    <property type="entry name" value="Dimeric alpha+beta barrel"/>
    <property type="match status" value="1"/>
</dbReference>
<dbReference type="InterPro" id="IPR036388">
    <property type="entry name" value="WH-like_DNA-bd_sf"/>
</dbReference>
<name>A0ABW5DWD4_9PROT</name>
<dbReference type="InterPro" id="IPR019887">
    <property type="entry name" value="Tscrpt_reg_AsnC/Lrp_C"/>
</dbReference>
<dbReference type="Pfam" id="PF01037">
    <property type="entry name" value="AsnC_trans_reg"/>
    <property type="match status" value="1"/>
</dbReference>
<evidence type="ECO:0000256" key="3">
    <source>
        <dbReference type="ARBA" id="ARBA00023163"/>
    </source>
</evidence>
<organism evidence="5 6">
    <name type="scientific">Lacibacterium aquatile</name>
    <dbReference type="NCBI Taxonomy" id="1168082"/>
    <lineage>
        <taxon>Bacteria</taxon>
        <taxon>Pseudomonadati</taxon>
        <taxon>Pseudomonadota</taxon>
        <taxon>Alphaproteobacteria</taxon>
        <taxon>Rhodospirillales</taxon>
        <taxon>Rhodospirillaceae</taxon>
    </lineage>
</organism>
<dbReference type="Pfam" id="PF13412">
    <property type="entry name" value="HTH_24"/>
    <property type="match status" value="1"/>
</dbReference>
<dbReference type="EMBL" id="JBHUIP010000016">
    <property type="protein sequence ID" value="MFD2265279.1"/>
    <property type="molecule type" value="Genomic_DNA"/>
</dbReference>
<dbReference type="InterPro" id="IPR019888">
    <property type="entry name" value="Tscrpt_reg_AsnC-like"/>
</dbReference>
<dbReference type="CDD" id="cd00090">
    <property type="entry name" value="HTH_ARSR"/>
    <property type="match status" value="1"/>
</dbReference>
<proteinExistence type="predicted"/>
<dbReference type="PRINTS" id="PR00033">
    <property type="entry name" value="HTHASNC"/>
</dbReference>
<dbReference type="SUPFAM" id="SSF46785">
    <property type="entry name" value="Winged helix' DNA-binding domain"/>
    <property type="match status" value="1"/>
</dbReference>
<dbReference type="PANTHER" id="PTHR30154">
    <property type="entry name" value="LEUCINE-RESPONSIVE REGULATORY PROTEIN"/>
    <property type="match status" value="1"/>
</dbReference>
<comment type="caution">
    <text evidence="5">The sequence shown here is derived from an EMBL/GenBank/DDBJ whole genome shotgun (WGS) entry which is preliminary data.</text>
</comment>
<keyword evidence="1" id="KW-0805">Transcription regulation</keyword>
<reference evidence="6" key="1">
    <citation type="journal article" date="2019" name="Int. J. Syst. Evol. Microbiol.">
        <title>The Global Catalogue of Microorganisms (GCM) 10K type strain sequencing project: providing services to taxonomists for standard genome sequencing and annotation.</title>
        <authorList>
            <consortium name="The Broad Institute Genomics Platform"/>
            <consortium name="The Broad Institute Genome Sequencing Center for Infectious Disease"/>
            <person name="Wu L."/>
            <person name="Ma J."/>
        </authorList>
    </citation>
    <scope>NUCLEOTIDE SEQUENCE [LARGE SCALE GENOMIC DNA]</scope>
    <source>
        <strain evidence="6">CGMCC 1.19062</strain>
    </source>
</reference>
<accession>A0ABW5DWD4</accession>
<dbReference type="Gene3D" id="1.10.10.10">
    <property type="entry name" value="Winged helix-like DNA-binding domain superfamily/Winged helix DNA-binding domain"/>
    <property type="match status" value="1"/>
</dbReference>
<dbReference type="PANTHER" id="PTHR30154:SF53">
    <property type="entry name" value="HTH-TYPE TRANSCRIPTIONAL REGULATOR LRPC"/>
    <property type="match status" value="1"/>
</dbReference>
<dbReference type="Proteomes" id="UP001597295">
    <property type="component" value="Unassembled WGS sequence"/>
</dbReference>
<dbReference type="InterPro" id="IPR036390">
    <property type="entry name" value="WH_DNA-bd_sf"/>
</dbReference>
<dbReference type="SMART" id="SM00344">
    <property type="entry name" value="HTH_ASNC"/>
    <property type="match status" value="1"/>
</dbReference>
<evidence type="ECO:0000256" key="2">
    <source>
        <dbReference type="ARBA" id="ARBA00023125"/>
    </source>
</evidence>
<dbReference type="RefSeq" id="WP_379878453.1">
    <property type="nucleotide sequence ID" value="NZ_JBHUIP010000016.1"/>
</dbReference>
<evidence type="ECO:0000259" key="4">
    <source>
        <dbReference type="PROSITE" id="PS50956"/>
    </source>
</evidence>
<evidence type="ECO:0000256" key="1">
    <source>
        <dbReference type="ARBA" id="ARBA00023015"/>
    </source>
</evidence>